<reference evidence="11 12" key="1">
    <citation type="submission" date="2016-11" db="EMBL/GenBank/DDBJ databases">
        <authorList>
            <person name="Jaros S."/>
            <person name="Januszkiewicz K."/>
            <person name="Wedrychowicz H."/>
        </authorList>
    </citation>
    <scope>NUCLEOTIDE SEQUENCE [LARGE SCALE GENOMIC DNA]</scope>
    <source>
        <strain evidence="11 12">GAS86</strain>
    </source>
</reference>
<sequence>MFGTEYIALMGFSPEGWGALMLSAALMSVAVAASGFLVGLMFGSAVCWARLSKYASARLLADAYATVLRGVPDLLVIYLLYFGGSSVLSHFAAMFGSQGFVSAPTFATGALAIGCVSGAYQSEVLRGAFLAIHSGQMEAGRAYGMSSSLLLRRIIAPQLVRYAIPGMENVWQLVLKESALISVIGLVELMRQSAVGSGSTHQPFYFYATAALLYLAISSVTSWGFRRVEAHAFRGVRRA</sequence>
<dbReference type="InterPro" id="IPR010065">
    <property type="entry name" value="AA_ABC_transptr_permease_3TM"/>
</dbReference>
<evidence type="ECO:0000256" key="4">
    <source>
        <dbReference type="ARBA" id="ARBA00022475"/>
    </source>
</evidence>
<dbReference type="GO" id="GO:0022857">
    <property type="term" value="F:transmembrane transporter activity"/>
    <property type="evidence" value="ECO:0007669"/>
    <property type="project" value="InterPro"/>
</dbReference>
<dbReference type="InterPro" id="IPR000515">
    <property type="entry name" value="MetI-like"/>
</dbReference>
<feature type="domain" description="ABC transmembrane type-1" evidence="10">
    <location>
        <begin position="21"/>
        <end position="225"/>
    </location>
</feature>
<evidence type="ECO:0000259" key="10">
    <source>
        <dbReference type="PROSITE" id="PS50928"/>
    </source>
</evidence>
<organism evidence="11 12">
    <name type="scientific">Paraburkholderia phenazinium</name>
    <dbReference type="NCBI Taxonomy" id="60549"/>
    <lineage>
        <taxon>Bacteria</taxon>
        <taxon>Pseudomonadati</taxon>
        <taxon>Pseudomonadota</taxon>
        <taxon>Betaproteobacteria</taxon>
        <taxon>Burkholderiales</taxon>
        <taxon>Burkholderiaceae</taxon>
        <taxon>Paraburkholderia</taxon>
    </lineage>
</organism>
<keyword evidence="8 9" id="KW-0472">Membrane</keyword>
<feature type="transmembrane region" description="Helical" evidence="9">
    <location>
        <begin position="20"/>
        <end position="47"/>
    </location>
</feature>
<protein>
    <submittedName>
        <fullName evidence="11">Octopine/nopaline transport system permease protein</fullName>
    </submittedName>
</protein>
<evidence type="ECO:0000256" key="3">
    <source>
        <dbReference type="ARBA" id="ARBA00022448"/>
    </source>
</evidence>
<evidence type="ECO:0000256" key="9">
    <source>
        <dbReference type="RuleBase" id="RU363032"/>
    </source>
</evidence>
<dbReference type="InterPro" id="IPR035906">
    <property type="entry name" value="MetI-like_sf"/>
</dbReference>
<comment type="subcellular location">
    <subcellularLocation>
        <location evidence="1">Cell inner membrane</location>
        <topology evidence="1">Multi-pass membrane protein</topology>
    </subcellularLocation>
    <subcellularLocation>
        <location evidence="9">Cell membrane</location>
        <topology evidence="9">Multi-pass membrane protein</topology>
    </subcellularLocation>
</comment>
<evidence type="ECO:0000256" key="7">
    <source>
        <dbReference type="ARBA" id="ARBA00022989"/>
    </source>
</evidence>
<keyword evidence="5" id="KW-0997">Cell inner membrane</keyword>
<comment type="similarity">
    <text evidence="2">Belongs to the binding-protein-dependent transport system permease family. HisMQ subfamily.</text>
</comment>
<dbReference type="Pfam" id="PF00528">
    <property type="entry name" value="BPD_transp_1"/>
    <property type="match status" value="1"/>
</dbReference>
<proteinExistence type="inferred from homology"/>
<keyword evidence="6 9" id="KW-0812">Transmembrane</keyword>
<dbReference type="CDD" id="cd06261">
    <property type="entry name" value="TM_PBP2"/>
    <property type="match status" value="1"/>
</dbReference>
<evidence type="ECO:0000256" key="2">
    <source>
        <dbReference type="ARBA" id="ARBA00010072"/>
    </source>
</evidence>
<evidence type="ECO:0000313" key="11">
    <source>
        <dbReference type="EMBL" id="SIN80542.1"/>
    </source>
</evidence>
<dbReference type="GO" id="GO:0043190">
    <property type="term" value="C:ATP-binding cassette (ABC) transporter complex"/>
    <property type="evidence" value="ECO:0007669"/>
    <property type="project" value="InterPro"/>
</dbReference>
<dbReference type="PROSITE" id="PS50928">
    <property type="entry name" value="ABC_TM1"/>
    <property type="match status" value="1"/>
</dbReference>
<feature type="transmembrane region" description="Helical" evidence="9">
    <location>
        <begin position="204"/>
        <end position="225"/>
    </location>
</feature>
<dbReference type="Gene3D" id="1.10.3720.10">
    <property type="entry name" value="MetI-like"/>
    <property type="match status" value="1"/>
</dbReference>
<dbReference type="NCBIfam" id="TIGR01726">
    <property type="entry name" value="HEQRo_perm_3TM"/>
    <property type="match status" value="1"/>
</dbReference>
<dbReference type="SUPFAM" id="SSF161098">
    <property type="entry name" value="MetI-like"/>
    <property type="match status" value="1"/>
</dbReference>
<evidence type="ECO:0000256" key="1">
    <source>
        <dbReference type="ARBA" id="ARBA00004429"/>
    </source>
</evidence>
<evidence type="ECO:0000256" key="5">
    <source>
        <dbReference type="ARBA" id="ARBA00022519"/>
    </source>
</evidence>
<dbReference type="Proteomes" id="UP000184693">
    <property type="component" value="Unassembled WGS sequence"/>
</dbReference>
<dbReference type="PANTHER" id="PTHR30133">
    <property type="entry name" value="CATIONIC AMINO ACID TRANSPORTER, MEMBRANE COMPONENT"/>
    <property type="match status" value="1"/>
</dbReference>
<dbReference type="EMBL" id="FSRM01000001">
    <property type="protein sequence ID" value="SIN80542.1"/>
    <property type="molecule type" value="Genomic_DNA"/>
</dbReference>
<name>A0A1N6EBX9_9BURK</name>
<evidence type="ECO:0000256" key="8">
    <source>
        <dbReference type="ARBA" id="ARBA00023136"/>
    </source>
</evidence>
<keyword evidence="7 9" id="KW-1133">Transmembrane helix</keyword>
<evidence type="ECO:0000256" key="6">
    <source>
        <dbReference type="ARBA" id="ARBA00022692"/>
    </source>
</evidence>
<keyword evidence="3 9" id="KW-0813">Transport</keyword>
<evidence type="ECO:0000313" key="12">
    <source>
        <dbReference type="Proteomes" id="UP000184693"/>
    </source>
</evidence>
<dbReference type="AlphaFoldDB" id="A0A1N6EBX9"/>
<dbReference type="PANTHER" id="PTHR30133:SF2">
    <property type="entry name" value="ARGININE ABC TRANSPORTER PERMEASE PROTEIN ARTQ"/>
    <property type="match status" value="1"/>
</dbReference>
<gene>
    <name evidence="11" type="ORF">SAMN05444168_0431</name>
</gene>
<dbReference type="InterPro" id="IPR051613">
    <property type="entry name" value="ABC_transp_permease_HisMQ"/>
</dbReference>
<keyword evidence="4" id="KW-1003">Cell membrane</keyword>
<accession>A0A1N6EBX9</accession>